<protein>
    <submittedName>
        <fullName evidence="2">RNA-binding protein</fullName>
    </submittedName>
</protein>
<feature type="domain" description="RRM" evidence="1">
    <location>
        <begin position="2"/>
        <end position="79"/>
    </location>
</feature>
<dbReference type="PROSITE" id="PS50102">
    <property type="entry name" value="RRM"/>
    <property type="match status" value="1"/>
</dbReference>
<dbReference type="CDD" id="cd00590">
    <property type="entry name" value="RRM_SF"/>
    <property type="match status" value="1"/>
</dbReference>
<dbReference type="Pfam" id="PF00076">
    <property type="entry name" value="RRM_1"/>
    <property type="match status" value="1"/>
</dbReference>
<dbReference type="GO" id="GO:0003723">
    <property type="term" value="F:RNA binding"/>
    <property type="evidence" value="ECO:0007669"/>
    <property type="project" value="InterPro"/>
</dbReference>
<dbReference type="InterPro" id="IPR012677">
    <property type="entry name" value="Nucleotide-bd_a/b_plait_sf"/>
</dbReference>
<evidence type="ECO:0000313" key="2">
    <source>
        <dbReference type="EMBL" id="PZQ18708.1"/>
    </source>
</evidence>
<comment type="caution">
    <text evidence="2">The sequence shown here is derived from an EMBL/GenBank/DDBJ whole genome shotgun (WGS) entry which is preliminary data.</text>
</comment>
<evidence type="ECO:0000259" key="1">
    <source>
        <dbReference type="PROSITE" id="PS50102"/>
    </source>
</evidence>
<dbReference type="InterPro" id="IPR035979">
    <property type="entry name" value="RBD_domain_sf"/>
</dbReference>
<dbReference type="InterPro" id="IPR000504">
    <property type="entry name" value="RRM_dom"/>
</dbReference>
<proteinExistence type="predicted"/>
<gene>
    <name evidence="2" type="ORF">DI564_05325</name>
</gene>
<dbReference type="AlphaFoldDB" id="A0A2W5KTH8"/>
<reference evidence="2 3" key="1">
    <citation type="submission" date="2017-08" db="EMBL/GenBank/DDBJ databases">
        <title>Infants hospitalized years apart are colonized by the same room-sourced microbial strains.</title>
        <authorList>
            <person name="Brooks B."/>
            <person name="Olm M.R."/>
            <person name="Firek B.A."/>
            <person name="Baker R."/>
            <person name="Thomas B.C."/>
            <person name="Morowitz M.J."/>
            <person name="Banfield J.F."/>
        </authorList>
    </citation>
    <scope>NUCLEOTIDE SEQUENCE [LARGE SCALE GENOMIC DNA]</scope>
    <source>
        <strain evidence="2">S2_005_003_R2_42</strain>
    </source>
</reference>
<evidence type="ECO:0000313" key="3">
    <source>
        <dbReference type="Proteomes" id="UP000249046"/>
    </source>
</evidence>
<dbReference type="SMART" id="SM00360">
    <property type="entry name" value="RRM"/>
    <property type="match status" value="1"/>
</dbReference>
<sequence>MLTLTIRGLSRTSTEKEVTDLFSVHGKVRGLRLSRDVFSGECKGYAEIEMEGHEARNAISALNGAFTPGGALRVELKSEKRRR</sequence>
<name>A0A2W5KTH8_9GAMM</name>
<organism evidence="2 3">
    <name type="scientific">Rhodanobacter denitrificans</name>
    <dbReference type="NCBI Taxonomy" id="666685"/>
    <lineage>
        <taxon>Bacteria</taxon>
        <taxon>Pseudomonadati</taxon>
        <taxon>Pseudomonadota</taxon>
        <taxon>Gammaproteobacteria</taxon>
        <taxon>Lysobacterales</taxon>
        <taxon>Rhodanobacteraceae</taxon>
        <taxon>Rhodanobacter</taxon>
    </lineage>
</organism>
<dbReference type="SUPFAM" id="SSF54928">
    <property type="entry name" value="RNA-binding domain, RBD"/>
    <property type="match status" value="1"/>
</dbReference>
<accession>A0A2W5KTH8</accession>
<dbReference type="Proteomes" id="UP000249046">
    <property type="component" value="Unassembled WGS sequence"/>
</dbReference>
<dbReference type="Gene3D" id="3.30.70.330">
    <property type="match status" value="1"/>
</dbReference>
<dbReference type="EMBL" id="QFPO01000003">
    <property type="protein sequence ID" value="PZQ18708.1"/>
    <property type="molecule type" value="Genomic_DNA"/>
</dbReference>